<dbReference type="Gene3D" id="3.40.50.1820">
    <property type="entry name" value="alpha/beta hydrolase"/>
    <property type="match status" value="1"/>
</dbReference>
<name>A0A7C3ZJU1_9CYAN</name>
<dbReference type="PANTHER" id="PTHR46438">
    <property type="entry name" value="ALPHA/BETA-HYDROLASES SUPERFAMILY PROTEIN"/>
    <property type="match status" value="1"/>
</dbReference>
<feature type="domain" description="AB hydrolase-1" evidence="1">
    <location>
        <begin position="35"/>
        <end position="285"/>
    </location>
</feature>
<sequence length="294" mass="32427">MSVAPVATPPTLEKLLWNWQGHNIYYTVAGTGKPIVLLHGFGASIGHWRKNIPALAAGGYQVFALDLLGFGASDKAPAAYSMELWQELVVDFCSEKVQEPAVFVGNSIGALLSLMLVANYPDISSGGVLLNCAGGLNHRPEELRFPLRQIMGFFTKLVASPGVGPFLFDRIRQKHRLRNTLRQVYGNKEAITTELIEMIYEPTNHPGAQEVFAAILTAPPGPQPSELLPKVQRPLLVIWGEDDPWTPVAGASIFQEFASKINLQFTTIPKTGHCPHDERPEEVNRLILSWLRDN</sequence>
<gene>
    <name evidence="2" type="ORF">ENR15_08325</name>
</gene>
<organism evidence="2">
    <name type="scientific">Planktothricoides sp. SpSt-374</name>
    <dbReference type="NCBI Taxonomy" id="2282167"/>
    <lineage>
        <taxon>Bacteria</taxon>
        <taxon>Bacillati</taxon>
        <taxon>Cyanobacteriota</taxon>
        <taxon>Cyanophyceae</taxon>
        <taxon>Oscillatoriophycideae</taxon>
        <taxon>Oscillatoriales</taxon>
        <taxon>Oscillatoriaceae</taxon>
        <taxon>Planktothricoides</taxon>
    </lineage>
</organism>
<accession>A0A7C3ZJU1</accession>
<dbReference type="InterPro" id="IPR000073">
    <property type="entry name" value="AB_hydrolase_1"/>
</dbReference>
<dbReference type="PRINTS" id="PR00111">
    <property type="entry name" value="ABHYDROLASE"/>
</dbReference>
<dbReference type="PRINTS" id="PR00412">
    <property type="entry name" value="EPOXHYDRLASE"/>
</dbReference>
<proteinExistence type="predicted"/>
<dbReference type="GO" id="GO:0047746">
    <property type="term" value="F:chlorophyllase activity"/>
    <property type="evidence" value="ECO:0007669"/>
    <property type="project" value="TreeGrafter"/>
</dbReference>
<dbReference type="InterPro" id="IPR000639">
    <property type="entry name" value="Epox_hydrolase-like"/>
</dbReference>
<dbReference type="SUPFAM" id="SSF53474">
    <property type="entry name" value="alpha/beta-Hydrolases"/>
    <property type="match status" value="1"/>
</dbReference>
<comment type="caution">
    <text evidence="2">The sequence shown here is derived from an EMBL/GenBank/DDBJ whole genome shotgun (WGS) entry which is preliminary data.</text>
</comment>
<evidence type="ECO:0000259" key="1">
    <source>
        <dbReference type="Pfam" id="PF12697"/>
    </source>
</evidence>
<protein>
    <submittedName>
        <fullName evidence="2">Alpha/beta fold hydrolase</fullName>
    </submittedName>
</protein>
<dbReference type="InterPro" id="IPR029058">
    <property type="entry name" value="AB_hydrolase_fold"/>
</dbReference>
<dbReference type="AlphaFoldDB" id="A0A7C3ZJU1"/>
<evidence type="ECO:0000313" key="2">
    <source>
        <dbReference type="EMBL" id="HGG00642.1"/>
    </source>
</evidence>
<reference evidence="2" key="1">
    <citation type="journal article" date="2020" name="mSystems">
        <title>Genome- and Community-Level Interaction Insights into Carbon Utilization and Element Cycling Functions of Hydrothermarchaeota in Hydrothermal Sediment.</title>
        <authorList>
            <person name="Zhou Z."/>
            <person name="Liu Y."/>
            <person name="Xu W."/>
            <person name="Pan J."/>
            <person name="Luo Z.H."/>
            <person name="Li M."/>
        </authorList>
    </citation>
    <scope>NUCLEOTIDE SEQUENCE [LARGE SCALE GENOMIC DNA]</scope>
    <source>
        <strain evidence="2">SpSt-374</strain>
    </source>
</reference>
<dbReference type="GO" id="GO:0015994">
    <property type="term" value="P:chlorophyll metabolic process"/>
    <property type="evidence" value="ECO:0007669"/>
    <property type="project" value="TreeGrafter"/>
</dbReference>
<dbReference type="Pfam" id="PF12697">
    <property type="entry name" value="Abhydrolase_6"/>
    <property type="match status" value="1"/>
</dbReference>
<dbReference type="PANTHER" id="PTHR46438:SF7">
    <property type="entry name" value="ALPHA_BETA-HYDROLASES SUPERFAMILY PROTEIN"/>
    <property type="match status" value="1"/>
</dbReference>
<dbReference type="EMBL" id="DSPX01000082">
    <property type="protein sequence ID" value="HGG00642.1"/>
    <property type="molecule type" value="Genomic_DNA"/>
</dbReference>
<keyword evidence="2" id="KW-0378">Hydrolase</keyword>